<dbReference type="GO" id="GO:0005840">
    <property type="term" value="C:ribosome"/>
    <property type="evidence" value="ECO:0007669"/>
    <property type="project" value="UniProtKB-KW"/>
</dbReference>
<keyword evidence="6" id="KW-0687">Ribonucleoprotein</keyword>
<gene>
    <name evidence="6" type="primary">rimI</name>
    <name evidence="6" type="ORF">ACFSKO_04100</name>
</gene>
<keyword evidence="2" id="KW-0963">Cytoplasm</keyword>
<protein>
    <submittedName>
        <fullName evidence="6">Ribosomal protein S18-alanine N-acetyltransferase</fullName>
        <ecNumber evidence="6">2.3.1.266</ecNumber>
    </submittedName>
</protein>
<dbReference type="RefSeq" id="WP_380248688.1">
    <property type="nucleotide sequence ID" value="NZ_JBHUII010000001.1"/>
</dbReference>
<evidence type="ECO:0000256" key="4">
    <source>
        <dbReference type="ARBA" id="ARBA00023315"/>
    </source>
</evidence>
<accession>A0ABW5BGY4</accession>
<dbReference type="InterPro" id="IPR006464">
    <property type="entry name" value="AcTrfase_RimI/Ard1"/>
</dbReference>
<evidence type="ECO:0000259" key="5">
    <source>
        <dbReference type="PROSITE" id="PS51186"/>
    </source>
</evidence>
<evidence type="ECO:0000256" key="2">
    <source>
        <dbReference type="ARBA" id="ARBA00022490"/>
    </source>
</evidence>
<evidence type="ECO:0000256" key="3">
    <source>
        <dbReference type="ARBA" id="ARBA00022679"/>
    </source>
</evidence>
<dbReference type="GO" id="GO:0008999">
    <property type="term" value="F:protein-N-terminal-alanine acetyltransferase activity"/>
    <property type="evidence" value="ECO:0007669"/>
    <property type="project" value="UniProtKB-EC"/>
</dbReference>
<proteinExistence type="inferred from homology"/>
<dbReference type="PANTHER" id="PTHR43420">
    <property type="entry name" value="ACETYLTRANSFERASE"/>
    <property type="match status" value="1"/>
</dbReference>
<dbReference type="Pfam" id="PF00583">
    <property type="entry name" value="Acetyltransf_1"/>
    <property type="match status" value="1"/>
</dbReference>
<dbReference type="InterPro" id="IPR016181">
    <property type="entry name" value="Acyl_CoA_acyltransferase"/>
</dbReference>
<dbReference type="EC" id="2.3.1.266" evidence="6"/>
<feature type="domain" description="N-acetyltransferase" evidence="5">
    <location>
        <begin position="9"/>
        <end position="157"/>
    </location>
</feature>
<dbReference type="EMBL" id="JBHUII010000001">
    <property type="protein sequence ID" value="MFD2204774.1"/>
    <property type="molecule type" value="Genomic_DNA"/>
</dbReference>
<dbReference type="PROSITE" id="PS51186">
    <property type="entry name" value="GNAT"/>
    <property type="match status" value="1"/>
</dbReference>
<keyword evidence="6" id="KW-0689">Ribosomal protein</keyword>
<dbReference type="InterPro" id="IPR000182">
    <property type="entry name" value="GNAT_dom"/>
</dbReference>
<keyword evidence="4 6" id="KW-0012">Acyltransferase</keyword>
<comment type="similarity">
    <text evidence="1">Belongs to the acetyltransferase family. RimI subfamily.</text>
</comment>
<organism evidence="6 7">
    <name type="scientific">Kiloniella antarctica</name>
    <dbReference type="NCBI Taxonomy" id="1550907"/>
    <lineage>
        <taxon>Bacteria</taxon>
        <taxon>Pseudomonadati</taxon>
        <taxon>Pseudomonadota</taxon>
        <taxon>Alphaproteobacteria</taxon>
        <taxon>Rhodospirillales</taxon>
        <taxon>Kiloniellaceae</taxon>
        <taxon>Kiloniella</taxon>
    </lineage>
</organism>
<sequence length="158" mass="18045">MPSSSLDTEFIVNAGVEHSIVLAELHFRSFPEAAWDSKSISRILFQETSRGLIYCISGVPIGFVIWQEVVGEAEILTICIDPEWRGKKYSRALIEKMLFFLKQCKVSKLFLEVSEDNFTAISLYSNVGFKEVGRRLKYYHKTNGELVDAIVMQLNIMQ</sequence>
<keyword evidence="7" id="KW-1185">Reference proteome</keyword>
<dbReference type="Gene3D" id="3.40.630.30">
    <property type="match status" value="1"/>
</dbReference>
<name>A0ABW5BGY4_9PROT</name>
<dbReference type="PANTHER" id="PTHR43420:SF12">
    <property type="entry name" value="N-ACETYLTRANSFERASE DOMAIN-CONTAINING PROTEIN"/>
    <property type="match status" value="1"/>
</dbReference>
<dbReference type="CDD" id="cd04301">
    <property type="entry name" value="NAT_SF"/>
    <property type="match status" value="1"/>
</dbReference>
<evidence type="ECO:0000256" key="1">
    <source>
        <dbReference type="ARBA" id="ARBA00005395"/>
    </source>
</evidence>
<dbReference type="InterPro" id="IPR050680">
    <property type="entry name" value="YpeA/RimI_acetyltransf"/>
</dbReference>
<dbReference type="SUPFAM" id="SSF55729">
    <property type="entry name" value="Acyl-CoA N-acyltransferases (Nat)"/>
    <property type="match status" value="1"/>
</dbReference>
<comment type="caution">
    <text evidence="6">The sequence shown here is derived from an EMBL/GenBank/DDBJ whole genome shotgun (WGS) entry which is preliminary data.</text>
</comment>
<evidence type="ECO:0000313" key="6">
    <source>
        <dbReference type="EMBL" id="MFD2204774.1"/>
    </source>
</evidence>
<keyword evidence="3 6" id="KW-0808">Transferase</keyword>
<dbReference type="NCBIfam" id="TIGR01575">
    <property type="entry name" value="rimI"/>
    <property type="match status" value="1"/>
</dbReference>
<evidence type="ECO:0000313" key="7">
    <source>
        <dbReference type="Proteomes" id="UP001597294"/>
    </source>
</evidence>
<reference evidence="7" key="1">
    <citation type="journal article" date="2019" name="Int. J. Syst. Evol. Microbiol.">
        <title>The Global Catalogue of Microorganisms (GCM) 10K type strain sequencing project: providing services to taxonomists for standard genome sequencing and annotation.</title>
        <authorList>
            <consortium name="The Broad Institute Genomics Platform"/>
            <consortium name="The Broad Institute Genome Sequencing Center for Infectious Disease"/>
            <person name="Wu L."/>
            <person name="Ma J."/>
        </authorList>
    </citation>
    <scope>NUCLEOTIDE SEQUENCE [LARGE SCALE GENOMIC DNA]</scope>
    <source>
        <strain evidence="7">CGMCC 4.7192</strain>
    </source>
</reference>
<dbReference type="Proteomes" id="UP001597294">
    <property type="component" value="Unassembled WGS sequence"/>
</dbReference>